<keyword evidence="3 4" id="KW-0378">Hydrolase</keyword>
<evidence type="ECO:0000313" key="8">
    <source>
        <dbReference type="Proteomes" id="UP000290204"/>
    </source>
</evidence>
<keyword evidence="2" id="KW-0732">Signal</keyword>
<name>A0A4V1M7W3_9BACT</name>
<evidence type="ECO:0000256" key="1">
    <source>
        <dbReference type="ARBA" id="ARBA00005382"/>
    </source>
</evidence>
<dbReference type="SUPFAM" id="SSF51011">
    <property type="entry name" value="Glycosyl hydrolase domain"/>
    <property type="match status" value="1"/>
</dbReference>
<dbReference type="AlphaFoldDB" id="A0A4V1M7W3"/>
<feature type="transmembrane region" description="Helical" evidence="5">
    <location>
        <begin position="7"/>
        <end position="26"/>
    </location>
</feature>
<dbReference type="PANTHER" id="PTHR11069:SF38">
    <property type="entry name" value="GLUCURONOXYLANASE XYNC"/>
    <property type="match status" value="1"/>
</dbReference>
<dbReference type="Gene3D" id="2.60.40.1180">
    <property type="entry name" value="Golgi alpha-mannosidase II"/>
    <property type="match status" value="1"/>
</dbReference>
<dbReference type="SUPFAM" id="SSF51445">
    <property type="entry name" value="(Trans)glycosidases"/>
    <property type="match status" value="1"/>
</dbReference>
<keyword evidence="5" id="KW-0472">Membrane</keyword>
<dbReference type="Proteomes" id="UP000290204">
    <property type="component" value="Unassembled WGS sequence"/>
</dbReference>
<dbReference type="OrthoDB" id="9806701at2"/>
<keyword evidence="5" id="KW-0812">Transmembrane</keyword>
<proteinExistence type="inferred from homology"/>
<dbReference type="Pfam" id="PF02055">
    <property type="entry name" value="Glyco_hydro_30"/>
    <property type="match status" value="1"/>
</dbReference>
<dbReference type="GO" id="GO:0004348">
    <property type="term" value="F:glucosylceramidase activity"/>
    <property type="evidence" value="ECO:0007669"/>
    <property type="project" value="InterPro"/>
</dbReference>
<comment type="similarity">
    <text evidence="1 4">Belongs to the glycosyl hydrolase 30 family.</text>
</comment>
<dbReference type="EMBL" id="SDHW01000001">
    <property type="protein sequence ID" value="RXK61752.1"/>
    <property type="molecule type" value="Genomic_DNA"/>
</dbReference>
<evidence type="ECO:0000256" key="3">
    <source>
        <dbReference type="ARBA" id="ARBA00022801"/>
    </source>
</evidence>
<dbReference type="RefSeq" id="WP_129129124.1">
    <property type="nucleotide sequence ID" value="NZ_SDHW01000001.1"/>
</dbReference>
<reference evidence="7 8" key="1">
    <citation type="submission" date="2019-01" db="EMBL/GenBank/DDBJ databases">
        <title>Lacibacter sp. strain TTM-7.</title>
        <authorList>
            <person name="Chen W.-M."/>
        </authorList>
    </citation>
    <scope>NUCLEOTIDE SEQUENCE [LARGE SCALE GENOMIC DNA]</scope>
    <source>
        <strain evidence="7 8">TTM-7</strain>
    </source>
</reference>
<evidence type="ECO:0000256" key="4">
    <source>
        <dbReference type="RuleBase" id="RU361188"/>
    </source>
</evidence>
<keyword evidence="8" id="KW-1185">Reference proteome</keyword>
<evidence type="ECO:0000259" key="6">
    <source>
        <dbReference type="Pfam" id="PF02055"/>
    </source>
</evidence>
<dbReference type="GO" id="GO:0006665">
    <property type="term" value="P:sphingolipid metabolic process"/>
    <property type="evidence" value="ECO:0007669"/>
    <property type="project" value="InterPro"/>
</dbReference>
<keyword evidence="5" id="KW-1133">Transmembrane helix</keyword>
<dbReference type="PROSITE" id="PS51257">
    <property type="entry name" value="PROKAR_LIPOPROTEIN"/>
    <property type="match status" value="1"/>
</dbReference>
<dbReference type="InterPro" id="IPR033453">
    <property type="entry name" value="Glyco_hydro_30_TIM-barrel"/>
</dbReference>
<dbReference type="Gene3D" id="3.20.20.80">
    <property type="entry name" value="Glycosidases"/>
    <property type="match status" value="1"/>
</dbReference>
<accession>A0A4V1M7W3</accession>
<comment type="caution">
    <text evidence="7">The sequence shown here is derived from an EMBL/GenBank/DDBJ whole genome shotgun (WGS) entry which is preliminary data.</text>
</comment>
<dbReference type="InterPro" id="IPR013780">
    <property type="entry name" value="Glyco_hydro_b"/>
</dbReference>
<dbReference type="PANTHER" id="PTHR11069">
    <property type="entry name" value="GLUCOSYLCERAMIDASE"/>
    <property type="match status" value="1"/>
</dbReference>
<evidence type="ECO:0000256" key="2">
    <source>
        <dbReference type="ARBA" id="ARBA00022729"/>
    </source>
</evidence>
<feature type="domain" description="Glycosyl hydrolase family 30 TIM-barrel" evidence="6">
    <location>
        <begin position="100"/>
        <end position="261"/>
    </location>
</feature>
<organism evidence="7 8">
    <name type="scientific">Lacibacter luteus</name>
    <dbReference type="NCBI Taxonomy" id="2508719"/>
    <lineage>
        <taxon>Bacteria</taxon>
        <taxon>Pseudomonadati</taxon>
        <taxon>Bacteroidota</taxon>
        <taxon>Chitinophagia</taxon>
        <taxon>Chitinophagales</taxon>
        <taxon>Chitinophagaceae</taxon>
        <taxon>Lacibacter</taxon>
    </lineage>
</organism>
<keyword evidence="4" id="KW-0326">Glycosidase</keyword>
<dbReference type="InterPro" id="IPR017853">
    <property type="entry name" value="GH"/>
</dbReference>
<evidence type="ECO:0000256" key="5">
    <source>
        <dbReference type="SAM" id="Phobius"/>
    </source>
</evidence>
<dbReference type="InterPro" id="IPR001139">
    <property type="entry name" value="Glyco_hydro_30"/>
</dbReference>
<sequence length="423" mass="46016">MKKKQNRLVWITVTMHVLLFMLVITACKKKGNPEPSPRPVVTLIAEVTISANQTYQTIDGFGCATVFRPSNASLTNDELDRLFGKANGQIGLNILRIRIAEDDYWRSLELANAKGAIQRGALVLATPWSPPSKFKTNKTLIGGSLIADSGAAYATYLNGFANYMSANGAPVYAVSVQNEPDIKVSYESCDWTAAEMLNFLKTHGHLISSTKLMAPESFNNNQTYSNTLLSDAGAAANIDLIGGHIYGSGITENALAKTLNKPVWMTEHLDTNYTHFASIGTAAEIHDCFTKANFSAYIWWYGKRFYGPIGEDGTVTKRGYIMSQFARFITPGSVRLGTGGNTQAEARVSAYRTSAGKRIIVVVNSYAAIVKQTINISNATVGDFIPYSTTETTNVAAGTKITATNNSFTYNLQPLSVTTFVEQ</sequence>
<dbReference type="GO" id="GO:0016020">
    <property type="term" value="C:membrane"/>
    <property type="evidence" value="ECO:0007669"/>
    <property type="project" value="GOC"/>
</dbReference>
<protein>
    <recommendedName>
        <fullName evidence="6">Glycosyl hydrolase family 30 TIM-barrel domain-containing protein</fullName>
    </recommendedName>
</protein>
<gene>
    <name evidence="7" type="ORF">ESA94_01680</name>
</gene>
<evidence type="ECO:0000313" key="7">
    <source>
        <dbReference type="EMBL" id="RXK61752.1"/>
    </source>
</evidence>